<dbReference type="CDD" id="cd02209">
    <property type="entry name" value="cupin_XRE_C"/>
    <property type="match status" value="1"/>
</dbReference>
<reference evidence="4" key="1">
    <citation type="submission" date="2022-05" db="EMBL/GenBank/DDBJ databases">
        <title>Complete genome sequence of toluene-degrading Gulosibacter sediminis strain ACHW.36C.</title>
        <authorList>
            <person name="Wai A.C."/>
            <person name="Lai G.K."/>
            <person name="Griffin S.D."/>
            <person name="Leung F.C."/>
        </authorList>
    </citation>
    <scope>NUCLEOTIDE SEQUENCE [LARGE SCALE GENOMIC DNA]</scope>
    <source>
        <strain evidence="4">ACHW.36C</strain>
    </source>
</reference>
<feature type="domain" description="HTH cro/C1-type" evidence="3">
    <location>
        <begin position="12"/>
        <end position="66"/>
    </location>
</feature>
<dbReference type="InterPro" id="IPR014710">
    <property type="entry name" value="RmlC-like_jellyroll"/>
</dbReference>
<dbReference type="PANTHER" id="PTHR46797">
    <property type="entry name" value="HTH-TYPE TRANSCRIPTIONAL REGULATOR"/>
    <property type="match status" value="1"/>
</dbReference>
<dbReference type="InterPro" id="IPR010982">
    <property type="entry name" value="Lambda_DNA-bd_dom_sf"/>
</dbReference>
<keyword evidence="1" id="KW-0238">DNA-binding</keyword>
<name>A0ABY4N2F6_9MICO</name>
<evidence type="ECO:0000259" key="3">
    <source>
        <dbReference type="PROSITE" id="PS50943"/>
    </source>
</evidence>
<protein>
    <submittedName>
        <fullName evidence="4">XRE family transcriptional regulator</fullName>
    </submittedName>
</protein>
<dbReference type="PANTHER" id="PTHR46797:SF1">
    <property type="entry name" value="METHYLPHOSPHONATE SYNTHASE"/>
    <property type="match status" value="1"/>
</dbReference>
<proteinExistence type="predicted"/>
<dbReference type="SUPFAM" id="SSF47413">
    <property type="entry name" value="lambda repressor-like DNA-binding domains"/>
    <property type="match status" value="1"/>
</dbReference>
<dbReference type="EMBL" id="CP097160">
    <property type="protein sequence ID" value="UQN15698.1"/>
    <property type="molecule type" value="Genomic_DNA"/>
</dbReference>
<feature type="compositionally biased region" description="Basic and acidic residues" evidence="2">
    <location>
        <begin position="74"/>
        <end position="85"/>
    </location>
</feature>
<dbReference type="Pfam" id="PF07883">
    <property type="entry name" value="Cupin_2"/>
    <property type="match status" value="1"/>
</dbReference>
<dbReference type="InterPro" id="IPR001387">
    <property type="entry name" value="Cro/C1-type_HTH"/>
</dbReference>
<feature type="region of interest" description="Disordered" evidence="2">
    <location>
        <begin position="69"/>
        <end position="99"/>
    </location>
</feature>
<dbReference type="InterPro" id="IPR050807">
    <property type="entry name" value="TransReg_Diox_bact_type"/>
</dbReference>
<dbReference type="SMART" id="SM00530">
    <property type="entry name" value="HTH_XRE"/>
    <property type="match status" value="1"/>
</dbReference>
<accession>A0ABY4N2F6</accession>
<dbReference type="SUPFAM" id="SSF51182">
    <property type="entry name" value="RmlC-like cupins"/>
    <property type="match status" value="1"/>
</dbReference>
<evidence type="ECO:0000256" key="1">
    <source>
        <dbReference type="ARBA" id="ARBA00023125"/>
    </source>
</evidence>
<organism evidence="4">
    <name type="scientific">Gulosibacter sediminis</name>
    <dbReference type="NCBI Taxonomy" id="1729695"/>
    <lineage>
        <taxon>Bacteria</taxon>
        <taxon>Bacillati</taxon>
        <taxon>Actinomycetota</taxon>
        <taxon>Actinomycetes</taxon>
        <taxon>Micrococcales</taxon>
        <taxon>Microbacteriaceae</taxon>
        <taxon>Gulosibacter</taxon>
    </lineage>
</organism>
<dbReference type="Gene3D" id="2.60.120.10">
    <property type="entry name" value="Jelly Rolls"/>
    <property type="match status" value="1"/>
</dbReference>
<dbReference type="InterPro" id="IPR013096">
    <property type="entry name" value="Cupin_2"/>
</dbReference>
<dbReference type="Pfam" id="PF01381">
    <property type="entry name" value="HTH_3"/>
    <property type="match status" value="1"/>
</dbReference>
<dbReference type="InterPro" id="IPR011051">
    <property type="entry name" value="RmlC_Cupin_sf"/>
</dbReference>
<dbReference type="Gene3D" id="1.10.260.40">
    <property type="entry name" value="lambda repressor-like DNA-binding domains"/>
    <property type="match status" value="1"/>
</dbReference>
<evidence type="ECO:0000256" key="2">
    <source>
        <dbReference type="SAM" id="MobiDB-lite"/>
    </source>
</evidence>
<gene>
    <name evidence="4" type="ORF">M3M28_04390</name>
</gene>
<dbReference type="PROSITE" id="PS50943">
    <property type="entry name" value="HTH_CROC1"/>
    <property type="match status" value="1"/>
</dbReference>
<evidence type="ECO:0000313" key="4">
    <source>
        <dbReference type="EMBL" id="UQN15698.1"/>
    </source>
</evidence>
<sequence length="198" mass="21614">MHADLELLGARIRAARQARGMTLAELAAAADMSTSTLSRLESGKRQANLELLIPISRRLGIRLDDLVHPTAPDPRVRRDTEERGGMRVTPLTPEDSPVQTYRVTYPPSQELPQLRMHDGYEWCYVLSGKLRLRVGDHDLELSRGEAAEFDTRTPHAMSAAGGKPATVLSIFNQAGERMHTRLGDAGAAPSAGEPAPES</sequence>
<dbReference type="CDD" id="cd00093">
    <property type="entry name" value="HTH_XRE"/>
    <property type="match status" value="1"/>
</dbReference>